<name>A0A3P8ZCX4_ESOLU</name>
<protein>
    <recommendedName>
        <fullName evidence="4">RRM domain-containing protein</fullName>
    </recommendedName>
</protein>
<dbReference type="STRING" id="8010.ENSELUP00000026674"/>
<evidence type="ECO:0000256" key="3">
    <source>
        <dbReference type="SAM" id="MobiDB-lite"/>
    </source>
</evidence>
<dbReference type="Proteomes" id="UP000265140">
    <property type="component" value="Chromosome 4"/>
</dbReference>
<reference evidence="5" key="2">
    <citation type="submission" date="2020-02" db="EMBL/GenBank/DDBJ databases">
        <title>Esox lucius (northern pike) genome, fEsoLuc1, primary haplotype.</title>
        <authorList>
            <person name="Myers G."/>
            <person name="Karagic N."/>
            <person name="Meyer A."/>
            <person name="Pippel M."/>
            <person name="Reichard M."/>
            <person name="Winkler S."/>
            <person name="Tracey A."/>
            <person name="Sims Y."/>
            <person name="Howe K."/>
            <person name="Rhie A."/>
            <person name="Formenti G."/>
            <person name="Durbin R."/>
            <person name="Fedrigo O."/>
            <person name="Jarvis E.D."/>
        </authorList>
    </citation>
    <scope>NUCLEOTIDE SEQUENCE [LARGE SCALE GENOMIC DNA]</scope>
</reference>
<dbReference type="InParanoid" id="A0A3P8ZCX4"/>
<dbReference type="GeneID" id="105029177"/>
<dbReference type="AlphaFoldDB" id="A0A3P8ZCX4"/>
<feature type="compositionally biased region" description="Pro residues" evidence="3">
    <location>
        <begin position="246"/>
        <end position="259"/>
    </location>
</feature>
<dbReference type="Pfam" id="PF00076">
    <property type="entry name" value="RRM_1"/>
    <property type="match status" value="1"/>
</dbReference>
<evidence type="ECO:0000256" key="2">
    <source>
        <dbReference type="PROSITE-ProRule" id="PRU00176"/>
    </source>
</evidence>
<evidence type="ECO:0000259" key="4">
    <source>
        <dbReference type="PROSITE" id="PS50102"/>
    </source>
</evidence>
<organism evidence="5 6">
    <name type="scientific">Esox lucius</name>
    <name type="common">Northern pike</name>
    <dbReference type="NCBI Taxonomy" id="8010"/>
    <lineage>
        <taxon>Eukaryota</taxon>
        <taxon>Metazoa</taxon>
        <taxon>Chordata</taxon>
        <taxon>Craniata</taxon>
        <taxon>Vertebrata</taxon>
        <taxon>Euteleostomi</taxon>
        <taxon>Actinopterygii</taxon>
        <taxon>Neopterygii</taxon>
        <taxon>Teleostei</taxon>
        <taxon>Protacanthopterygii</taxon>
        <taxon>Esociformes</taxon>
        <taxon>Esocidae</taxon>
        <taxon>Esox</taxon>
    </lineage>
</organism>
<dbReference type="GO" id="GO:0003723">
    <property type="term" value="F:RNA binding"/>
    <property type="evidence" value="ECO:0007669"/>
    <property type="project" value="UniProtKB-UniRule"/>
</dbReference>
<dbReference type="OrthoDB" id="3800936at2759"/>
<reference evidence="6" key="1">
    <citation type="journal article" date="2014" name="PLoS ONE">
        <title>The genome and linkage map of the northern pike (Esox lucius): conserved synteny revealed between the salmonid sister group and the Neoteleostei.</title>
        <authorList>
            <person name="Rondeau E.B."/>
            <person name="Minkley D.R."/>
            <person name="Leong J.S."/>
            <person name="Messmer A.M."/>
            <person name="Jantzen J.R."/>
            <person name="von Schalburg K.R."/>
            <person name="Lemon C."/>
            <person name="Bird N.H."/>
            <person name="Koop B.F."/>
        </authorList>
    </citation>
    <scope>NUCLEOTIDE SEQUENCE</scope>
</reference>
<dbReference type="Gene3D" id="3.30.70.330">
    <property type="match status" value="1"/>
</dbReference>
<dbReference type="PROSITE" id="PS50102">
    <property type="entry name" value="RRM"/>
    <property type="match status" value="1"/>
</dbReference>
<dbReference type="Bgee" id="ENSELUG00000002636">
    <property type="expression patterns" value="Expressed in ovary and 2 other cell types or tissues"/>
</dbReference>
<reference evidence="5" key="4">
    <citation type="submission" date="2025-09" db="UniProtKB">
        <authorList>
            <consortium name="Ensembl"/>
        </authorList>
    </citation>
    <scope>IDENTIFICATION</scope>
</reference>
<evidence type="ECO:0000313" key="6">
    <source>
        <dbReference type="Proteomes" id="UP000265140"/>
    </source>
</evidence>
<gene>
    <name evidence="5" type="primary">DND1</name>
</gene>
<dbReference type="Ensembl" id="ENSELUT00000017920.3">
    <property type="protein sequence ID" value="ENSELUP00000026674.2"/>
    <property type="gene ID" value="ENSELUG00000002636.3"/>
</dbReference>
<dbReference type="GeneTree" id="ENSGT00940000159225"/>
<dbReference type="SMART" id="SM00360">
    <property type="entry name" value="RRM"/>
    <property type="match status" value="1"/>
</dbReference>
<feature type="domain" description="RRM" evidence="4">
    <location>
        <begin position="54"/>
        <end position="132"/>
    </location>
</feature>
<dbReference type="InterPro" id="IPR035979">
    <property type="entry name" value="RBD_domain_sf"/>
</dbReference>
<evidence type="ECO:0000313" key="5">
    <source>
        <dbReference type="Ensembl" id="ENSELUP00000026674.2"/>
    </source>
</evidence>
<dbReference type="InterPro" id="IPR012677">
    <property type="entry name" value="Nucleotide-bd_a/b_plait_sf"/>
</dbReference>
<proteinExistence type="predicted"/>
<dbReference type="InterPro" id="IPR000504">
    <property type="entry name" value="RRM_dom"/>
</dbReference>
<accession>A0A3P8ZCX4</accession>
<reference evidence="5" key="3">
    <citation type="submission" date="2025-08" db="UniProtKB">
        <authorList>
            <consortium name="Ensembl"/>
        </authorList>
    </citation>
    <scope>IDENTIFICATION</scope>
</reference>
<feature type="region of interest" description="Disordered" evidence="3">
    <location>
        <begin position="242"/>
        <end position="266"/>
    </location>
</feature>
<evidence type="ECO:0000256" key="1">
    <source>
        <dbReference type="ARBA" id="ARBA00022884"/>
    </source>
</evidence>
<dbReference type="FunCoup" id="A0A3P8ZCX4">
    <property type="interactions" value="953"/>
</dbReference>
<dbReference type="SUPFAM" id="SSF54928">
    <property type="entry name" value="RNA-binding domain, RBD"/>
    <property type="match status" value="1"/>
</dbReference>
<dbReference type="Pfam" id="PF14709">
    <property type="entry name" value="DND1_DSRM"/>
    <property type="match status" value="1"/>
</dbReference>
<sequence length="369" mass="39703">MMEKFSSQVLNPERLKALEIWLQETGIKLNQVNGQRKYGGPPDDWCGAAPGMGCEVFISQIPRDIFEDRLIPLFRAVGPLWEFRLMMNFSGQNRGFAYAKYGSPALAAAAIRTLNGHALEPGARLSVRRSTEKRQICLVGLPANTGEEQLLQVLQELSEGAEAVSLNSEPGGGSASAVVMYASHHVASMAKKVLVEAFKKRFGLSVTVKWLSSAKLLHGEPPRPPKAPSSPLKPHRRAYLDAVQPSPEPPLAPQPPPPFSRAVGGASSVAGPAAPVSPGAPFRLPPVDEVTLLQGVCEVYGRGEPLYHLQYLCTGADGFLYFSYQVYVPGLATPFTGTVQTLPGPNPVAVEREAQKATAQQVLGALYRA</sequence>
<dbReference type="OMA" id="CERVNPV"/>
<dbReference type="RefSeq" id="XP_010900699.3">
    <property type="nucleotide sequence ID" value="XM_010902397.5"/>
</dbReference>
<keyword evidence="6" id="KW-1185">Reference proteome</keyword>
<dbReference type="PANTHER" id="PTHR21245">
    <property type="entry name" value="HETEROGENEOUS NUCLEAR RIBONUCLEOPROTEIN"/>
    <property type="match status" value="1"/>
</dbReference>
<keyword evidence="1 2" id="KW-0694">RNA-binding</keyword>